<dbReference type="AlphaFoldDB" id="A0AAW1M6P6"/>
<proteinExistence type="predicted"/>
<dbReference type="EMBL" id="JBDFQZ010000003">
    <property type="protein sequence ID" value="KAK9741495.1"/>
    <property type="molecule type" value="Genomic_DNA"/>
</dbReference>
<reference evidence="1 3" key="1">
    <citation type="submission" date="2024-03" db="EMBL/GenBank/DDBJ databases">
        <title>WGS assembly of Saponaria officinalis var. Norfolk2.</title>
        <authorList>
            <person name="Jenkins J."/>
            <person name="Shu S."/>
            <person name="Grimwood J."/>
            <person name="Barry K."/>
            <person name="Goodstein D."/>
            <person name="Schmutz J."/>
            <person name="Leebens-Mack J."/>
            <person name="Osbourn A."/>
        </authorList>
    </citation>
    <scope>NUCLEOTIDE SEQUENCE [LARGE SCALE GENOMIC DNA]</scope>
    <source>
        <strain evidence="3">cv. Norfolk2</strain>
        <strain evidence="1">JIC</strain>
        <tissue evidence="1">Leaf</tissue>
    </source>
</reference>
<name>A0AAW1M6P6_SAPOF</name>
<protein>
    <submittedName>
        <fullName evidence="1">Uncharacterized protein</fullName>
    </submittedName>
</protein>
<dbReference type="EMBL" id="JBDFQZ010000003">
    <property type="protein sequence ID" value="KAK9741493.1"/>
    <property type="molecule type" value="Genomic_DNA"/>
</dbReference>
<keyword evidence="3" id="KW-1185">Reference proteome</keyword>
<sequence>MDPFSQIQLTEKEFYSFHNIDRQLFIRLVFILRREPYEAMQAIAFWLWLERLHRVNCVHAILSYPDHIIETVFQETITALRAAESDKFQALDDVNDLPILQNLVGREKQRINLSYFHERRIGVIVGVSSFVQQVCLRAFNDLIKIILRNYNLGLPPYNYDTTSNFNYNPLRNINSNINNNINININSGGNVGLGHGSFMVGDFSVPLKNQFNFPSINPSFINHDGASTSNNTNTLNNYFSPESQINHLGEILACMDINDDHQSKEVVVIPPRERTIFLTFSKGYPISEPELRDFLFRTFGDIIENLYMQDVDGNEQPLYAKLIVRNGKAMQEVLGSEGKAKFSINGRHVWARKYVRKNATSPPSSPN</sequence>
<gene>
    <name evidence="1" type="ORF">RND81_03G110000</name>
    <name evidence="2" type="ORF">RND81_03G110200</name>
</gene>
<dbReference type="PANTHER" id="PTHR33527:SF28">
    <property type="entry name" value="GB|AAD43168.1"/>
    <property type="match status" value="1"/>
</dbReference>
<comment type="caution">
    <text evidence="1">The sequence shown here is derived from an EMBL/GenBank/DDBJ whole genome shotgun (WGS) entry which is preliminary data.</text>
</comment>
<evidence type="ECO:0000313" key="2">
    <source>
        <dbReference type="EMBL" id="KAK9741495.1"/>
    </source>
</evidence>
<accession>A0AAW1M6P6</accession>
<evidence type="ECO:0000313" key="1">
    <source>
        <dbReference type="EMBL" id="KAK9741493.1"/>
    </source>
</evidence>
<organism evidence="1 3">
    <name type="scientific">Saponaria officinalis</name>
    <name type="common">Common soapwort</name>
    <name type="synonym">Lychnis saponaria</name>
    <dbReference type="NCBI Taxonomy" id="3572"/>
    <lineage>
        <taxon>Eukaryota</taxon>
        <taxon>Viridiplantae</taxon>
        <taxon>Streptophyta</taxon>
        <taxon>Embryophyta</taxon>
        <taxon>Tracheophyta</taxon>
        <taxon>Spermatophyta</taxon>
        <taxon>Magnoliopsida</taxon>
        <taxon>eudicotyledons</taxon>
        <taxon>Gunneridae</taxon>
        <taxon>Pentapetalae</taxon>
        <taxon>Caryophyllales</taxon>
        <taxon>Caryophyllaceae</taxon>
        <taxon>Caryophylleae</taxon>
        <taxon>Saponaria</taxon>
    </lineage>
</organism>
<evidence type="ECO:0000313" key="3">
    <source>
        <dbReference type="Proteomes" id="UP001443914"/>
    </source>
</evidence>
<dbReference type="Proteomes" id="UP001443914">
    <property type="component" value="Unassembled WGS sequence"/>
</dbReference>
<dbReference type="PANTHER" id="PTHR33527">
    <property type="entry name" value="OS07G0274300 PROTEIN"/>
    <property type="match status" value="1"/>
</dbReference>